<evidence type="ECO:0000313" key="2">
    <source>
        <dbReference type="Proteomes" id="UP000249566"/>
    </source>
</evidence>
<protein>
    <submittedName>
        <fullName evidence="1">Uncharacterized protein</fullName>
    </submittedName>
</protein>
<evidence type="ECO:0000313" key="1">
    <source>
        <dbReference type="EMBL" id="SQG91727.1"/>
    </source>
</evidence>
<name>A0AAX2IZ35_LEGPN</name>
<dbReference type="EMBL" id="LS483412">
    <property type="protein sequence ID" value="SQG91727.1"/>
    <property type="molecule type" value="Genomic_DNA"/>
</dbReference>
<accession>A0AAX2IZ35</accession>
<reference evidence="1 2" key="1">
    <citation type="submission" date="2018-06" db="EMBL/GenBank/DDBJ databases">
        <authorList>
            <consortium name="Pathogen Informatics"/>
            <person name="Doyle S."/>
        </authorList>
    </citation>
    <scope>NUCLEOTIDE SEQUENCE [LARGE SCALE GENOMIC DNA]</scope>
    <source>
        <strain evidence="1 2">NCTC12272</strain>
    </source>
</reference>
<dbReference type="RefSeq" id="WP_027222968.1">
    <property type="nucleotide sequence ID" value="NZ_CAAAIJ010000009.1"/>
</dbReference>
<dbReference type="AlphaFoldDB" id="A0AAX2IZ35"/>
<gene>
    <name evidence="1" type="ORF">NCTC12272_02952</name>
</gene>
<proteinExistence type="predicted"/>
<sequence length="77" mass="8732">MLFYNASLKNDNLNASKIVIFLKGLASLLIIGNYSDEESYEDVSPSFLNKMMEDTPNYPFTSDEEGFEVNIGIPFRL</sequence>
<dbReference type="Proteomes" id="UP000249566">
    <property type="component" value="Chromosome 1"/>
</dbReference>
<organism evidence="1 2">
    <name type="scientific">Legionella pneumophila subsp. pascullei</name>
    <dbReference type="NCBI Taxonomy" id="91890"/>
    <lineage>
        <taxon>Bacteria</taxon>
        <taxon>Pseudomonadati</taxon>
        <taxon>Pseudomonadota</taxon>
        <taxon>Gammaproteobacteria</taxon>
        <taxon>Legionellales</taxon>
        <taxon>Legionellaceae</taxon>
        <taxon>Legionella</taxon>
    </lineage>
</organism>